<feature type="transmembrane region" description="Helical" evidence="1">
    <location>
        <begin position="354"/>
        <end position="373"/>
    </location>
</feature>
<feature type="transmembrane region" description="Helical" evidence="1">
    <location>
        <begin position="518"/>
        <end position="541"/>
    </location>
</feature>
<feature type="transmembrane region" description="Helical" evidence="1">
    <location>
        <begin position="548"/>
        <end position="570"/>
    </location>
</feature>
<dbReference type="Proteomes" id="UP000095282">
    <property type="component" value="Unplaced"/>
</dbReference>
<dbReference type="AlphaFoldDB" id="A0A1I7UFV1"/>
<feature type="transmembrane region" description="Helical" evidence="1">
    <location>
        <begin position="484"/>
        <end position="506"/>
    </location>
</feature>
<organism evidence="2 3">
    <name type="scientific">Caenorhabditis tropicalis</name>
    <dbReference type="NCBI Taxonomy" id="1561998"/>
    <lineage>
        <taxon>Eukaryota</taxon>
        <taxon>Metazoa</taxon>
        <taxon>Ecdysozoa</taxon>
        <taxon>Nematoda</taxon>
        <taxon>Chromadorea</taxon>
        <taxon>Rhabditida</taxon>
        <taxon>Rhabditina</taxon>
        <taxon>Rhabditomorpha</taxon>
        <taxon>Rhabditoidea</taxon>
        <taxon>Rhabditidae</taxon>
        <taxon>Peloderinae</taxon>
        <taxon>Caenorhabditis</taxon>
    </lineage>
</organism>
<accession>A0A1I7UFV1</accession>
<feature type="transmembrane region" description="Helical" evidence="1">
    <location>
        <begin position="16"/>
        <end position="37"/>
    </location>
</feature>
<feature type="transmembrane region" description="Helical" evidence="1">
    <location>
        <begin position="582"/>
        <end position="604"/>
    </location>
</feature>
<feature type="transmembrane region" description="Helical" evidence="1">
    <location>
        <begin position="80"/>
        <end position="103"/>
    </location>
</feature>
<keyword evidence="2" id="KW-1185">Reference proteome</keyword>
<reference evidence="3" key="1">
    <citation type="submission" date="2016-11" db="UniProtKB">
        <authorList>
            <consortium name="WormBaseParasite"/>
        </authorList>
    </citation>
    <scope>IDENTIFICATION</scope>
</reference>
<evidence type="ECO:0000313" key="3">
    <source>
        <dbReference type="WBParaSite" id="Csp11.Scaffold629.g8898.t1"/>
    </source>
</evidence>
<protein>
    <submittedName>
        <fullName evidence="3">Serpentine receptor class gamma</fullName>
    </submittedName>
</protein>
<evidence type="ECO:0000256" key="1">
    <source>
        <dbReference type="SAM" id="Phobius"/>
    </source>
</evidence>
<dbReference type="WBParaSite" id="Csp11.Scaffold629.g8898.t1">
    <property type="protein sequence ID" value="Csp11.Scaffold629.g8898.t1"/>
    <property type="gene ID" value="Csp11.Scaffold629.g8898"/>
</dbReference>
<feature type="transmembrane region" description="Helical" evidence="1">
    <location>
        <begin position="438"/>
        <end position="457"/>
    </location>
</feature>
<name>A0A1I7UFV1_9PELO</name>
<keyword evidence="1" id="KW-0812">Transmembrane</keyword>
<feature type="transmembrane region" description="Helical" evidence="1">
    <location>
        <begin position="276"/>
        <end position="297"/>
    </location>
</feature>
<feature type="transmembrane region" description="Helical" evidence="1">
    <location>
        <begin position="131"/>
        <end position="152"/>
    </location>
</feature>
<keyword evidence="1" id="KW-0472">Membrane</keyword>
<feature type="transmembrane region" description="Helical" evidence="1">
    <location>
        <begin position="173"/>
        <end position="191"/>
    </location>
</feature>
<dbReference type="eggNOG" id="ENOG502SQ3J">
    <property type="taxonomic scope" value="Eukaryota"/>
</dbReference>
<feature type="transmembrane region" description="Helical" evidence="1">
    <location>
        <begin position="239"/>
        <end position="256"/>
    </location>
</feature>
<feature type="transmembrane region" description="Helical" evidence="1">
    <location>
        <begin position="211"/>
        <end position="227"/>
    </location>
</feature>
<keyword evidence="1" id="KW-1133">Transmembrane helix</keyword>
<feature type="transmembrane region" description="Helical" evidence="1">
    <location>
        <begin position="380"/>
        <end position="400"/>
    </location>
</feature>
<evidence type="ECO:0000313" key="2">
    <source>
        <dbReference type="Proteomes" id="UP000095282"/>
    </source>
</evidence>
<sequence length="648" mass="72803">MITSDNVIQMKNDRKYWYFLLALGVLALLNAVVSTLMKPSELMHHFSVVNIHWINTVILLAGMSPFLFPQKTLKSETVIVVVNVISLCVCISCALADVGNLLIKTFGQPNSTGFFSNFIGDDEVETRDHLFVYNCLDLAICVLAACVSQKLIVNRIKVSPTVHLTDSRRLQGYGVVLIMMSSAGIANHMWQRLLMVNHKQAIFLDMHTIDEFSWLVINLATGVLVFLSSKANQIIQSTSFILSGATIYPSFFYAWLDYRIMMSANSNFLFRQATSSLMISIPHIFVLVSIFLSFVATRRDATRVQLTHLNKFIFIGFSVFFMIISLSLINVNLYALFTKQFYKIFHSSEQKLPFITAFLALFTGLSVTSRFNFITIAASLVIGILAINATYLHIFSYIYLQVNGYFIDGTSSEFLVLPSDKYDNGTETSSVHTIETSLNVISFFGSGILVVFLAYLARTALPPPDTTEDTTEELVAKKKYEKNVLGIGMSMLFSAVFVLSIAFYVFFRTNSPHPLVTIYSQLFHIVLALSITSFALFQVLVAEHLARYPIFACALVILSVIRALDILTQIDYKDIGNQPFTWTIHSLVEYMAIFFHYVTIAVIFRIEGAGRPLIEPAEIPMSFENPLGNATDENGYIMLRTAENEQTE</sequence>
<proteinExistence type="predicted"/>
<feature type="transmembrane region" description="Helical" evidence="1">
    <location>
        <begin position="49"/>
        <end position="68"/>
    </location>
</feature>
<feature type="transmembrane region" description="Helical" evidence="1">
    <location>
        <begin position="309"/>
        <end position="334"/>
    </location>
</feature>